<feature type="compositionally biased region" description="Basic and acidic residues" evidence="1">
    <location>
        <begin position="29"/>
        <end position="48"/>
    </location>
</feature>
<feature type="region of interest" description="Disordered" evidence="1">
    <location>
        <begin position="1"/>
        <end position="90"/>
    </location>
</feature>
<sequence>MGKSGKSVKVDKSGKSHKVGKAGQKRKCREREGERVELVEAVTEHEEFTPNGSSSEAPASERSTAPSIGESSQLATAKSKKVRGKGKGVKPGHNIALEIYDKMIITPPVVHEISKIFHQHINGPWTTFSQFPKEELDALYARFKEAGFNCSLPEEEVEQAVKNYVKMQYGKWMFALRNEVFSKFRSLSDIYKNPPASIAPSVWKEMVDKWNAPTWKEISKKNKQNRAKSELISTGGSVPAAKYRSDMKKITGQEPTPMDLWKRQHMKKNKEFSTPKAQEINDEMEKRVADARAKGEEPNHWDIYRQVVGEPRKGRVLGMSLGVTAADVYGYASTDGCSKRC</sequence>
<protein>
    <recommendedName>
        <fullName evidence="4">Transposase, Ptta/En/Spm, plant</fullName>
    </recommendedName>
</protein>
<organism evidence="2 3">
    <name type="scientific">Linum trigynum</name>
    <dbReference type="NCBI Taxonomy" id="586398"/>
    <lineage>
        <taxon>Eukaryota</taxon>
        <taxon>Viridiplantae</taxon>
        <taxon>Streptophyta</taxon>
        <taxon>Embryophyta</taxon>
        <taxon>Tracheophyta</taxon>
        <taxon>Spermatophyta</taxon>
        <taxon>Magnoliopsida</taxon>
        <taxon>eudicotyledons</taxon>
        <taxon>Gunneridae</taxon>
        <taxon>Pentapetalae</taxon>
        <taxon>rosids</taxon>
        <taxon>fabids</taxon>
        <taxon>Malpighiales</taxon>
        <taxon>Linaceae</taxon>
        <taxon>Linum</taxon>
    </lineage>
</organism>
<dbReference type="EMBL" id="OZ034816">
    <property type="protein sequence ID" value="CAL1378630.1"/>
    <property type="molecule type" value="Genomic_DNA"/>
</dbReference>
<feature type="compositionally biased region" description="Basic residues" evidence="1">
    <location>
        <begin position="15"/>
        <end position="28"/>
    </location>
</feature>
<evidence type="ECO:0000313" key="3">
    <source>
        <dbReference type="Proteomes" id="UP001497516"/>
    </source>
</evidence>
<gene>
    <name evidence="2" type="ORF">LTRI10_LOCUS20200</name>
</gene>
<name>A0AAV2DYH5_9ROSI</name>
<dbReference type="Pfam" id="PF03004">
    <property type="entry name" value="Transposase_24"/>
    <property type="match status" value="1"/>
</dbReference>
<dbReference type="AlphaFoldDB" id="A0AAV2DYH5"/>
<evidence type="ECO:0000256" key="1">
    <source>
        <dbReference type="SAM" id="MobiDB-lite"/>
    </source>
</evidence>
<proteinExistence type="predicted"/>
<evidence type="ECO:0000313" key="2">
    <source>
        <dbReference type="EMBL" id="CAL1378630.1"/>
    </source>
</evidence>
<feature type="compositionally biased region" description="Basic residues" evidence="1">
    <location>
        <begin position="78"/>
        <end position="90"/>
    </location>
</feature>
<dbReference type="Proteomes" id="UP001497516">
    <property type="component" value="Chromosome 3"/>
</dbReference>
<dbReference type="InterPro" id="IPR004252">
    <property type="entry name" value="Probable_transposase_24"/>
</dbReference>
<feature type="compositionally biased region" description="Polar residues" evidence="1">
    <location>
        <begin position="50"/>
        <end position="76"/>
    </location>
</feature>
<reference evidence="2 3" key="1">
    <citation type="submission" date="2024-04" db="EMBL/GenBank/DDBJ databases">
        <authorList>
            <person name="Fracassetti M."/>
        </authorList>
    </citation>
    <scope>NUCLEOTIDE SEQUENCE [LARGE SCALE GENOMIC DNA]</scope>
</reference>
<evidence type="ECO:0008006" key="4">
    <source>
        <dbReference type="Google" id="ProtNLM"/>
    </source>
</evidence>
<keyword evidence="3" id="KW-1185">Reference proteome</keyword>
<accession>A0AAV2DYH5</accession>